<gene>
    <name evidence="1" type="ORF">EDB81DRAFT_642844</name>
</gene>
<organism evidence="1 2">
    <name type="scientific">Dactylonectria macrodidyma</name>
    <dbReference type="NCBI Taxonomy" id="307937"/>
    <lineage>
        <taxon>Eukaryota</taxon>
        <taxon>Fungi</taxon>
        <taxon>Dikarya</taxon>
        <taxon>Ascomycota</taxon>
        <taxon>Pezizomycotina</taxon>
        <taxon>Sordariomycetes</taxon>
        <taxon>Hypocreomycetidae</taxon>
        <taxon>Hypocreales</taxon>
        <taxon>Nectriaceae</taxon>
        <taxon>Dactylonectria</taxon>
    </lineage>
</organism>
<dbReference type="Proteomes" id="UP000738349">
    <property type="component" value="Unassembled WGS sequence"/>
</dbReference>
<dbReference type="EMBL" id="JAGMUV010000004">
    <property type="protein sequence ID" value="KAH7161758.1"/>
    <property type="molecule type" value="Genomic_DNA"/>
</dbReference>
<dbReference type="AlphaFoldDB" id="A0A9P9FHU7"/>
<feature type="non-terminal residue" evidence="1">
    <location>
        <position position="1"/>
    </location>
</feature>
<name>A0A9P9FHU7_9HYPO</name>
<sequence>PSQTQASAISQIPMFPRFMLPGTFDTHLKTAKRHLSDISTVGRFTPLLPQHISRRLIQNSFFEIMTDHQLLDLPSFLTLIDTQYAASDVEPAGELARGAAVNAFIALAVRHKTAPGSEAELSGIADRFYQNVIAVLPELILKEPSLLSLQALLAMAIYAQAIQDSRACTV</sequence>
<keyword evidence="2" id="KW-1185">Reference proteome</keyword>
<proteinExistence type="predicted"/>
<accession>A0A9P9FHU7</accession>
<dbReference type="OrthoDB" id="3266505at2759"/>
<evidence type="ECO:0000313" key="2">
    <source>
        <dbReference type="Proteomes" id="UP000738349"/>
    </source>
</evidence>
<comment type="caution">
    <text evidence="1">The sequence shown here is derived from an EMBL/GenBank/DDBJ whole genome shotgun (WGS) entry which is preliminary data.</text>
</comment>
<reference evidence="1" key="1">
    <citation type="journal article" date="2021" name="Nat. Commun.">
        <title>Genetic determinants of endophytism in the Arabidopsis root mycobiome.</title>
        <authorList>
            <person name="Mesny F."/>
            <person name="Miyauchi S."/>
            <person name="Thiergart T."/>
            <person name="Pickel B."/>
            <person name="Atanasova L."/>
            <person name="Karlsson M."/>
            <person name="Huettel B."/>
            <person name="Barry K.W."/>
            <person name="Haridas S."/>
            <person name="Chen C."/>
            <person name="Bauer D."/>
            <person name="Andreopoulos W."/>
            <person name="Pangilinan J."/>
            <person name="LaButti K."/>
            <person name="Riley R."/>
            <person name="Lipzen A."/>
            <person name="Clum A."/>
            <person name="Drula E."/>
            <person name="Henrissat B."/>
            <person name="Kohler A."/>
            <person name="Grigoriev I.V."/>
            <person name="Martin F.M."/>
            <person name="Hacquard S."/>
        </authorList>
    </citation>
    <scope>NUCLEOTIDE SEQUENCE</scope>
    <source>
        <strain evidence="1">MPI-CAGE-AT-0147</strain>
    </source>
</reference>
<protein>
    <submittedName>
        <fullName evidence="1">Uncharacterized protein</fullName>
    </submittedName>
</protein>
<evidence type="ECO:0000313" key="1">
    <source>
        <dbReference type="EMBL" id="KAH7161758.1"/>
    </source>
</evidence>